<dbReference type="EMBL" id="GBRH01271912">
    <property type="protein sequence ID" value="JAD25983.1"/>
    <property type="molecule type" value="Transcribed_RNA"/>
</dbReference>
<evidence type="ECO:0000313" key="1">
    <source>
        <dbReference type="EMBL" id="JAD25983.1"/>
    </source>
</evidence>
<proteinExistence type="predicted"/>
<dbReference type="AlphaFoldDB" id="A0A0A8YK95"/>
<protein>
    <submittedName>
        <fullName evidence="1">Uncharacterized protein</fullName>
    </submittedName>
</protein>
<name>A0A0A8YK95_ARUDO</name>
<reference evidence="1" key="2">
    <citation type="journal article" date="2015" name="Data Brief">
        <title>Shoot transcriptome of the giant reed, Arundo donax.</title>
        <authorList>
            <person name="Barrero R.A."/>
            <person name="Guerrero F.D."/>
            <person name="Moolhuijzen P."/>
            <person name="Goolsby J.A."/>
            <person name="Tidwell J."/>
            <person name="Bellgard S.E."/>
            <person name="Bellgard M.I."/>
        </authorList>
    </citation>
    <scope>NUCLEOTIDE SEQUENCE</scope>
    <source>
        <tissue evidence="1">Shoot tissue taken approximately 20 cm above the soil surface</tissue>
    </source>
</reference>
<organism evidence="1">
    <name type="scientific">Arundo donax</name>
    <name type="common">Giant reed</name>
    <name type="synonym">Donax arundinaceus</name>
    <dbReference type="NCBI Taxonomy" id="35708"/>
    <lineage>
        <taxon>Eukaryota</taxon>
        <taxon>Viridiplantae</taxon>
        <taxon>Streptophyta</taxon>
        <taxon>Embryophyta</taxon>
        <taxon>Tracheophyta</taxon>
        <taxon>Spermatophyta</taxon>
        <taxon>Magnoliopsida</taxon>
        <taxon>Liliopsida</taxon>
        <taxon>Poales</taxon>
        <taxon>Poaceae</taxon>
        <taxon>PACMAD clade</taxon>
        <taxon>Arundinoideae</taxon>
        <taxon>Arundineae</taxon>
        <taxon>Arundo</taxon>
    </lineage>
</organism>
<sequence length="28" mass="3155">MNKLEGNMATNFIGNLSQHDGLVWGLMY</sequence>
<reference evidence="1" key="1">
    <citation type="submission" date="2014-09" db="EMBL/GenBank/DDBJ databases">
        <authorList>
            <person name="Magalhaes I.L.F."/>
            <person name="Oliveira U."/>
            <person name="Santos F.R."/>
            <person name="Vidigal T.H.D.A."/>
            <person name="Brescovit A.D."/>
            <person name="Santos A.J."/>
        </authorList>
    </citation>
    <scope>NUCLEOTIDE SEQUENCE</scope>
    <source>
        <tissue evidence="1">Shoot tissue taken approximately 20 cm above the soil surface</tissue>
    </source>
</reference>
<accession>A0A0A8YK95</accession>